<feature type="non-terminal residue" evidence="1">
    <location>
        <position position="94"/>
    </location>
</feature>
<sequence>GLIVVVNGSRRKIDTFGIGMMVRNGRVVIQKCGFNCQSKDVVMSYIPIFSHNKKVLPSKITDQSSLLVYLERAVRPILRVYVDENPTEEDHKLE</sequence>
<proteinExistence type="predicted"/>
<evidence type="ECO:0000313" key="1">
    <source>
        <dbReference type="EMBL" id="KAG5620895.1"/>
    </source>
</evidence>
<keyword evidence="2" id="KW-1185">Reference proteome</keyword>
<protein>
    <submittedName>
        <fullName evidence="1">Uncharacterized protein</fullName>
    </submittedName>
</protein>
<name>A0A9J6AAB2_SOLCO</name>
<accession>A0A9J6AAB2</accession>
<dbReference type="AlphaFoldDB" id="A0A9J6AAB2"/>
<organism evidence="1 2">
    <name type="scientific">Solanum commersonii</name>
    <name type="common">Commerson's wild potato</name>
    <name type="synonym">Commerson's nightshade</name>
    <dbReference type="NCBI Taxonomy" id="4109"/>
    <lineage>
        <taxon>Eukaryota</taxon>
        <taxon>Viridiplantae</taxon>
        <taxon>Streptophyta</taxon>
        <taxon>Embryophyta</taxon>
        <taxon>Tracheophyta</taxon>
        <taxon>Spermatophyta</taxon>
        <taxon>Magnoliopsida</taxon>
        <taxon>eudicotyledons</taxon>
        <taxon>Gunneridae</taxon>
        <taxon>Pentapetalae</taxon>
        <taxon>asterids</taxon>
        <taxon>lamiids</taxon>
        <taxon>Solanales</taxon>
        <taxon>Solanaceae</taxon>
        <taxon>Solanoideae</taxon>
        <taxon>Solaneae</taxon>
        <taxon>Solanum</taxon>
    </lineage>
</organism>
<dbReference type="Proteomes" id="UP000824120">
    <property type="component" value="Chromosome 2"/>
</dbReference>
<evidence type="ECO:0000313" key="2">
    <source>
        <dbReference type="Proteomes" id="UP000824120"/>
    </source>
</evidence>
<dbReference type="EMBL" id="JACXVP010000002">
    <property type="protein sequence ID" value="KAG5620895.1"/>
    <property type="molecule type" value="Genomic_DNA"/>
</dbReference>
<comment type="caution">
    <text evidence="1">The sequence shown here is derived from an EMBL/GenBank/DDBJ whole genome shotgun (WGS) entry which is preliminary data.</text>
</comment>
<gene>
    <name evidence="1" type="ORF">H5410_006113</name>
</gene>
<reference evidence="1 2" key="1">
    <citation type="submission" date="2020-09" db="EMBL/GenBank/DDBJ databases">
        <title>De no assembly of potato wild relative species, Solanum commersonii.</title>
        <authorList>
            <person name="Cho K."/>
        </authorList>
    </citation>
    <scope>NUCLEOTIDE SEQUENCE [LARGE SCALE GENOMIC DNA]</scope>
    <source>
        <strain evidence="1">LZ3.2</strain>
        <tissue evidence="1">Leaf</tissue>
    </source>
</reference>